<proteinExistence type="predicted"/>
<sequence>MQEVMGIEQKHAPVHFFARTFLGDLDSVGCPSGDRAMAIVLRLQQACTRTAIRERSFADLAINPSKDIDLRHRLDGIWSYMEAAKSLSDTYLQLPVEDYPIFPFGIFAHFTYVVAVLFRVSSMEPDGWDVKLLWEFAGFSVLMEQASARYDKVSQTCPDGLILNNDAFTKWSAKTIWAKSFYDTKLRSSAMGNLDLNRPGPGSRSNNTAPLGERPCLISPAQVLGSHVDFLMLLGNSGILLDPTSTFGDPIWNAFNEPFGFTGDLHLAMGSA</sequence>
<keyword evidence="2" id="KW-1185">Reference proteome</keyword>
<dbReference type="Proteomes" id="UP000249619">
    <property type="component" value="Unassembled WGS sequence"/>
</dbReference>
<dbReference type="STRING" id="183478.A0A364ND31"/>
<dbReference type="AlphaFoldDB" id="A0A364ND31"/>
<dbReference type="EMBL" id="QGDH01000014">
    <property type="protein sequence ID" value="RAR15235.1"/>
    <property type="molecule type" value="Genomic_DNA"/>
</dbReference>
<gene>
    <name evidence="1" type="ORF">DDE83_001472</name>
</gene>
<reference evidence="2" key="1">
    <citation type="submission" date="2018-05" db="EMBL/GenBank/DDBJ databases">
        <title>Draft genome sequence of Stemphylium lycopersici strain CIDEFI 213.</title>
        <authorList>
            <person name="Medina R."/>
            <person name="Franco M.E.E."/>
            <person name="Lucentini C.G."/>
            <person name="Saparrat M.C.N."/>
            <person name="Balatti P.A."/>
        </authorList>
    </citation>
    <scope>NUCLEOTIDE SEQUENCE [LARGE SCALE GENOMIC DNA]</scope>
    <source>
        <strain evidence="2">CIDEFI 213</strain>
    </source>
</reference>
<name>A0A364ND31_STELY</name>
<comment type="caution">
    <text evidence="1">The sequence shown here is derived from an EMBL/GenBank/DDBJ whole genome shotgun (WGS) entry which is preliminary data.</text>
</comment>
<dbReference type="OrthoDB" id="5226580at2759"/>
<evidence type="ECO:0000313" key="2">
    <source>
        <dbReference type="Proteomes" id="UP000249619"/>
    </source>
</evidence>
<organism evidence="1 2">
    <name type="scientific">Stemphylium lycopersici</name>
    <name type="common">Tomato gray leaf spot disease fungus</name>
    <name type="synonym">Thyrospora lycopersici</name>
    <dbReference type="NCBI Taxonomy" id="183478"/>
    <lineage>
        <taxon>Eukaryota</taxon>
        <taxon>Fungi</taxon>
        <taxon>Dikarya</taxon>
        <taxon>Ascomycota</taxon>
        <taxon>Pezizomycotina</taxon>
        <taxon>Dothideomycetes</taxon>
        <taxon>Pleosporomycetidae</taxon>
        <taxon>Pleosporales</taxon>
        <taxon>Pleosporineae</taxon>
        <taxon>Pleosporaceae</taxon>
        <taxon>Stemphylium</taxon>
    </lineage>
</organism>
<accession>A0A364ND31</accession>
<evidence type="ECO:0000313" key="1">
    <source>
        <dbReference type="EMBL" id="RAR15235.1"/>
    </source>
</evidence>
<protein>
    <submittedName>
        <fullName evidence="1">Trna processing endoribonuclease protein</fullName>
    </submittedName>
</protein>